<accession>A0A7C3C8F5</accession>
<dbReference type="PANTHER" id="PTHR30441">
    <property type="entry name" value="DUF748 DOMAIN-CONTAINING PROTEIN"/>
    <property type="match status" value="1"/>
</dbReference>
<reference evidence="4" key="1">
    <citation type="journal article" date="2020" name="mSystems">
        <title>Genome- and Community-Level Interaction Insights into Carbon Utilization and Element Cycling Functions of Hydrothermarchaeota in Hydrothermal Sediment.</title>
        <authorList>
            <person name="Zhou Z."/>
            <person name="Liu Y."/>
            <person name="Xu W."/>
            <person name="Pan J."/>
            <person name="Luo Z.H."/>
            <person name="Li M."/>
        </authorList>
    </citation>
    <scope>NUCLEOTIDE SEQUENCE [LARGE SCALE GENOMIC DNA]</scope>
    <source>
        <strain evidence="4">HyVt-489</strain>
    </source>
</reference>
<name>A0A7C3C8F5_9PROT</name>
<evidence type="ECO:0000256" key="2">
    <source>
        <dbReference type="SAM" id="Phobius"/>
    </source>
</evidence>
<dbReference type="Pfam" id="PF05170">
    <property type="entry name" value="AsmA"/>
    <property type="match status" value="2"/>
</dbReference>
<organism evidence="4">
    <name type="scientific">Hellea balneolensis</name>
    <dbReference type="NCBI Taxonomy" id="287478"/>
    <lineage>
        <taxon>Bacteria</taxon>
        <taxon>Pseudomonadati</taxon>
        <taxon>Pseudomonadota</taxon>
        <taxon>Alphaproteobacteria</taxon>
        <taxon>Maricaulales</taxon>
        <taxon>Robiginitomaculaceae</taxon>
        <taxon>Hellea</taxon>
    </lineage>
</organism>
<dbReference type="EMBL" id="DRMN01000097">
    <property type="protein sequence ID" value="HFB54561.1"/>
    <property type="molecule type" value="Genomic_DNA"/>
</dbReference>
<evidence type="ECO:0000256" key="1">
    <source>
        <dbReference type="SAM" id="MobiDB-lite"/>
    </source>
</evidence>
<dbReference type="GO" id="GO:0090313">
    <property type="term" value="P:regulation of protein targeting to membrane"/>
    <property type="evidence" value="ECO:0007669"/>
    <property type="project" value="TreeGrafter"/>
</dbReference>
<dbReference type="PANTHER" id="PTHR30441:SF4">
    <property type="entry name" value="PROTEIN ASMA"/>
    <property type="match status" value="1"/>
</dbReference>
<feature type="compositionally biased region" description="Low complexity" evidence="1">
    <location>
        <begin position="1109"/>
        <end position="1127"/>
    </location>
</feature>
<sequence length="1195" mass="124481">MWYNCVTEKHMRKLFIGLGIFIFLLIGAAWFLPGLIPASVYKDKIQTQVSAALGRDVTIGGDVKLSILPVIRANAQNVTIANADGFSERPLAKMSSLQAKVKLIPLLKKQVEITQFTLVDPTISLEKNKDGLVNWVFGDSEQVKQAPKPAETNRPFARDGRYGDLQLALGTFSLKNGNIHYVDDQAGKTYDLEDVNMRLSMPGMDKVLSAKGNLVFNKIATDIDINLDTPKAFLDGNQAPFAAAIKSELLSISAKGEFTASNIITFIADVDADIPSVAKLDDLLGIQNPYGALTEKAKLKGKLSFDGTDLRGENTIVSLASDILSNDFTGNFVAGPTPSASGDLKVNITDVKALTDLLGLSSAQTALIDTVNLSTSLSSDGQITHAQNIDATLTGKSINAAYKGAADFNKALSLNGSFDTKITSVASLVKALDLQNIKGIELAESVVVKGNVKGGLDALSLSQIDFTSNSADLNANYKGAVTTGKTIKLNGLFSAKSPAIAPMAAKAGFTDIAGLSTLGNLDVSGKISGSPEALNISNLDFKTQGAGLNASYQGSISTGKALALNGNFAATSPNIAALVASSGFKDITGINALGDLDVSGTVSGAPGAITINDLDFKTTSDTLTASYVGTINTGETTSLNGRFNASGASLKALSAQAGFAFPYADAMKKFALSGNLTGTKDALNIKDLQATLSEGILNLTFSGSAVTGKNLSYSGQLETNVPSVRELAALGGTKLPASTNKGQIYGPFTLSGLAKGSAKNINFSNAKMVFDDTVGTGKFDVDLTAKPNITGDMTLQGLDLRPYQAAMIAQNTTGKIQPWSEEPLNLSFLNMFDGRFVLTTPHILMSSLSLGESQLTSVLSNGVLTTKIPKVSLYGGQGKLDMTLDARNPVTKVALDFTLEDMDGKGFLAAAAGFTKLTGRTGTAMKIRGQGRSQAEIMRSLNGDGNFELAEGVVSGIDLEQFVTGLDSAFTQRALPAGIGSNFSTPYERLNGLFSIDNGVVTIGKFALNANTARAEGGGKLDIGNQSVDFSLRPRLVGGKGLAGFGIPIRLSGKFGSISAGLDTNLLGDIVAARAKAELQNQLTDKVGGGLGGVLGSVLGTPPSPPANTPTAPSGGQQPTAPTTAPPVQEQKPQDPLNDLLGGLLGTNEPEPQPATPPANTQPADPQKADPKKEDPKKKEVDPLEKALSDLFGGD</sequence>
<keyword evidence="2" id="KW-0812">Transmembrane</keyword>
<feature type="compositionally biased region" description="Basic and acidic residues" evidence="1">
    <location>
        <begin position="1167"/>
        <end position="1188"/>
    </location>
</feature>
<feature type="domain" description="AsmA" evidence="3">
    <location>
        <begin position="538"/>
        <end position="1004"/>
    </location>
</feature>
<gene>
    <name evidence="4" type="ORF">ENJ46_01440</name>
</gene>
<feature type="transmembrane region" description="Helical" evidence="2">
    <location>
        <begin position="14"/>
        <end position="36"/>
    </location>
</feature>
<dbReference type="InterPro" id="IPR007844">
    <property type="entry name" value="AsmA"/>
</dbReference>
<keyword evidence="2" id="KW-1133">Transmembrane helix</keyword>
<comment type="caution">
    <text evidence="4">The sequence shown here is derived from an EMBL/GenBank/DDBJ whole genome shotgun (WGS) entry which is preliminary data.</text>
</comment>
<evidence type="ECO:0000313" key="4">
    <source>
        <dbReference type="EMBL" id="HFB54561.1"/>
    </source>
</evidence>
<protein>
    <submittedName>
        <fullName evidence="4">AsmA family protein</fullName>
    </submittedName>
</protein>
<dbReference type="GO" id="GO:0005886">
    <property type="term" value="C:plasma membrane"/>
    <property type="evidence" value="ECO:0007669"/>
    <property type="project" value="TreeGrafter"/>
</dbReference>
<dbReference type="InterPro" id="IPR052894">
    <property type="entry name" value="AsmA-related"/>
</dbReference>
<dbReference type="Proteomes" id="UP000886042">
    <property type="component" value="Unassembled WGS sequence"/>
</dbReference>
<feature type="compositionally biased region" description="Low complexity" evidence="1">
    <location>
        <begin position="1140"/>
        <end position="1150"/>
    </location>
</feature>
<feature type="region of interest" description="Disordered" evidence="1">
    <location>
        <begin position="1094"/>
        <end position="1195"/>
    </location>
</feature>
<keyword evidence="2" id="KW-0472">Membrane</keyword>
<feature type="domain" description="AsmA" evidence="3">
    <location>
        <begin position="12"/>
        <end position="230"/>
    </location>
</feature>
<proteinExistence type="predicted"/>
<dbReference type="AlphaFoldDB" id="A0A7C3C8F5"/>
<evidence type="ECO:0000259" key="3">
    <source>
        <dbReference type="Pfam" id="PF05170"/>
    </source>
</evidence>